<name>T1JMN5_STRMM</name>
<dbReference type="Proteomes" id="UP000014500">
    <property type="component" value="Unassembled WGS sequence"/>
</dbReference>
<dbReference type="AlphaFoldDB" id="T1JMN5"/>
<protein>
    <submittedName>
        <fullName evidence="1">Uncharacterized protein</fullName>
    </submittedName>
</protein>
<evidence type="ECO:0000313" key="1">
    <source>
        <dbReference type="EnsemblMetazoa" id="SMAR015115-PA"/>
    </source>
</evidence>
<dbReference type="EnsemblMetazoa" id="SMAR015115-RA">
    <property type="protein sequence ID" value="SMAR015115-PA"/>
    <property type="gene ID" value="SMAR015115"/>
</dbReference>
<proteinExistence type="predicted"/>
<reference evidence="1" key="2">
    <citation type="submission" date="2015-02" db="UniProtKB">
        <authorList>
            <consortium name="EnsemblMetazoa"/>
        </authorList>
    </citation>
    <scope>IDENTIFICATION</scope>
</reference>
<keyword evidence="2" id="KW-1185">Reference proteome</keyword>
<accession>T1JMN5</accession>
<reference evidence="2" key="1">
    <citation type="submission" date="2011-05" db="EMBL/GenBank/DDBJ databases">
        <authorList>
            <person name="Richards S.R."/>
            <person name="Qu J."/>
            <person name="Jiang H."/>
            <person name="Jhangiani S.N."/>
            <person name="Agravi P."/>
            <person name="Goodspeed R."/>
            <person name="Gross S."/>
            <person name="Mandapat C."/>
            <person name="Jackson L."/>
            <person name="Mathew T."/>
            <person name="Pu L."/>
            <person name="Thornton R."/>
            <person name="Saada N."/>
            <person name="Wilczek-Boney K.B."/>
            <person name="Lee S."/>
            <person name="Kovar C."/>
            <person name="Wu Y."/>
            <person name="Scherer S.E."/>
            <person name="Worley K.C."/>
            <person name="Muzny D.M."/>
            <person name="Gibbs R."/>
        </authorList>
    </citation>
    <scope>NUCLEOTIDE SEQUENCE</scope>
    <source>
        <strain evidence="2">Brora</strain>
    </source>
</reference>
<dbReference type="EMBL" id="JH431612">
    <property type="status" value="NOT_ANNOTATED_CDS"/>
    <property type="molecule type" value="Genomic_DNA"/>
</dbReference>
<organism evidence="1 2">
    <name type="scientific">Strigamia maritima</name>
    <name type="common">European centipede</name>
    <name type="synonym">Geophilus maritimus</name>
    <dbReference type="NCBI Taxonomy" id="126957"/>
    <lineage>
        <taxon>Eukaryota</taxon>
        <taxon>Metazoa</taxon>
        <taxon>Ecdysozoa</taxon>
        <taxon>Arthropoda</taxon>
        <taxon>Myriapoda</taxon>
        <taxon>Chilopoda</taxon>
        <taxon>Pleurostigmophora</taxon>
        <taxon>Geophilomorpha</taxon>
        <taxon>Linotaeniidae</taxon>
        <taxon>Strigamia</taxon>
    </lineage>
</organism>
<dbReference type="HOGENOM" id="CLU_2530326_0_0_1"/>
<sequence length="84" mass="9573">MGHESGIVECVTIHFTARHGFFGKQTWPFGERQVSWHWAIIQLSSAGIDDRSSHLVSCQLPSPVMQLSQDLLAPMKIRKFHTRN</sequence>
<evidence type="ECO:0000313" key="2">
    <source>
        <dbReference type="Proteomes" id="UP000014500"/>
    </source>
</evidence>